<dbReference type="EMBL" id="KX828711">
    <property type="protein sequence ID" value="APC45107.1"/>
    <property type="molecule type" value="Genomic_DNA"/>
</dbReference>
<dbReference type="Proteomes" id="UP000224521">
    <property type="component" value="Segment"/>
</dbReference>
<keyword evidence="2" id="KW-1185">Reference proteome</keyword>
<organism evidence="1 2">
    <name type="scientific">Shigella phage SH7</name>
    <dbReference type="NCBI Taxonomy" id="1913049"/>
    <lineage>
        <taxon>Viruses</taxon>
        <taxon>Duplodnaviria</taxon>
        <taxon>Heunggongvirae</taxon>
        <taxon>Uroviricota</taxon>
        <taxon>Caudoviricetes</taxon>
        <taxon>Pantevenvirales</taxon>
        <taxon>Straboviridae</taxon>
        <taxon>Tevenvirinae</taxon>
        <taxon>Tequatrovirus</taxon>
        <taxon>Tequatrovirus sh7</taxon>
    </lineage>
</organism>
<proteinExistence type="predicted"/>
<reference evidence="1 2" key="1">
    <citation type="submission" date="2016-09" db="EMBL/GenBank/DDBJ databases">
        <title>Characterization of two polyvalent phages infecting Enterobacteriaceae.</title>
        <authorList>
            <person name="Hamdi S."/>
            <person name="Rousseau G.M."/>
            <person name="Labrie S.J."/>
            <person name="Tremblay D.M."/>
            <person name="Kourda R.S."/>
            <person name="Slama K.B."/>
            <person name="Moineau S."/>
        </authorList>
    </citation>
    <scope>NUCLEOTIDE SEQUENCE [LARGE SCALE GENOMIC DNA]</scope>
</reference>
<name>A0A1J0GSI5_9CAUD</name>
<sequence>MFYIYAQTDTKEEAKKKALEYLEEYEEGPVMITQDAELVSVKLVKNVESKELGSTCC</sequence>
<accession>A0A1J0GSI5</accession>
<protein>
    <submittedName>
        <fullName evidence="1">Uncharacterized protein</fullName>
    </submittedName>
</protein>
<gene>
    <name evidence="1" type="ORF">SH7_0208</name>
</gene>
<evidence type="ECO:0000313" key="2">
    <source>
        <dbReference type="Proteomes" id="UP000224521"/>
    </source>
</evidence>
<evidence type="ECO:0000313" key="1">
    <source>
        <dbReference type="EMBL" id="APC45107.1"/>
    </source>
</evidence>